<protein>
    <recommendedName>
        <fullName evidence="1">Threonyl-tRNA synthetase editing domain-containing protein</fullName>
    </recommendedName>
</protein>
<keyword evidence="3" id="KW-1185">Reference proteome</keyword>
<proteinExistence type="predicted"/>
<evidence type="ECO:0000313" key="3">
    <source>
        <dbReference type="Proteomes" id="UP000070195"/>
    </source>
</evidence>
<sequence length="141" mass="15716">MKVLFIHADYLSYRVKEKTPSAEDIEGSRKNGSMDEPLITLISIESSDERSEAEKLAEATLKTISDVSSKIGVKNIALFPFAHLSEDLASPDFAVSVLKETESKLKEEGFNTLRVPFGWYKEFELKSKGHPLSVLSRILAP</sequence>
<dbReference type="InterPro" id="IPR015011">
    <property type="entry name" value="Threonyl-tRNA_syn_edit_dom_arc"/>
</dbReference>
<dbReference type="AlphaFoldDB" id="A0A133UCQ0"/>
<dbReference type="GO" id="GO:0005737">
    <property type="term" value="C:cytoplasm"/>
    <property type="evidence" value="ECO:0007669"/>
    <property type="project" value="InterPro"/>
</dbReference>
<comment type="caution">
    <text evidence="2">The sequence shown here is derived from an EMBL/GenBank/DDBJ whole genome shotgun (WGS) entry which is preliminary data.</text>
</comment>
<reference evidence="2 3" key="1">
    <citation type="journal article" date="2016" name="Sci. Rep.">
        <title>Metabolic traits of an uncultured archaeal lineage -MSBL1- from brine pools of the Red Sea.</title>
        <authorList>
            <person name="Mwirichia R."/>
            <person name="Alam I."/>
            <person name="Rashid M."/>
            <person name="Vinu M."/>
            <person name="Ba-Alawi W."/>
            <person name="Anthony Kamau A."/>
            <person name="Kamanda Ngugi D."/>
            <person name="Goker M."/>
            <person name="Klenk H.P."/>
            <person name="Bajic V."/>
            <person name="Stingl U."/>
        </authorList>
    </citation>
    <scope>NUCLEOTIDE SEQUENCE [LARGE SCALE GENOMIC DNA]</scope>
    <source>
        <strain evidence="2">SCGC-AAA259D18</strain>
    </source>
</reference>
<dbReference type="InterPro" id="IPR023509">
    <property type="entry name" value="DTD-like_sf"/>
</dbReference>
<dbReference type="EMBL" id="LHXM01000003">
    <property type="protein sequence ID" value="KXA91966.1"/>
    <property type="molecule type" value="Genomic_DNA"/>
</dbReference>
<evidence type="ECO:0000259" key="1">
    <source>
        <dbReference type="Pfam" id="PF08915"/>
    </source>
</evidence>
<dbReference type="GO" id="GO:0004829">
    <property type="term" value="F:threonine-tRNA ligase activity"/>
    <property type="evidence" value="ECO:0007669"/>
    <property type="project" value="InterPro"/>
</dbReference>
<dbReference type="Proteomes" id="UP000070195">
    <property type="component" value="Unassembled WGS sequence"/>
</dbReference>
<accession>A0A133UCQ0</accession>
<dbReference type="GO" id="GO:0008270">
    <property type="term" value="F:zinc ion binding"/>
    <property type="evidence" value="ECO:0007669"/>
    <property type="project" value="InterPro"/>
</dbReference>
<dbReference type="GO" id="GO:0005524">
    <property type="term" value="F:ATP binding"/>
    <property type="evidence" value="ECO:0007669"/>
    <property type="project" value="InterPro"/>
</dbReference>
<dbReference type="Gene3D" id="3.50.80.10">
    <property type="entry name" value="D-tyrosyl-tRNA(Tyr) deacylase"/>
    <property type="match status" value="1"/>
</dbReference>
<evidence type="ECO:0000313" key="2">
    <source>
        <dbReference type="EMBL" id="KXA91966.1"/>
    </source>
</evidence>
<organism evidence="2 3">
    <name type="scientific">candidate division MSBL1 archaeon SCGC-AAA259D18</name>
    <dbReference type="NCBI Taxonomy" id="1698262"/>
    <lineage>
        <taxon>Archaea</taxon>
        <taxon>Methanobacteriati</taxon>
        <taxon>Methanobacteriota</taxon>
        <taxon>candidate division MSBL1</taxon>
    </lineage>
</organism>
<name>A0A133UCQ0_9EURY</name>
<gene>
    <name evidence="2" type="ORF">AKJ63_00230</name>
</gene>
<dbReference type="Pfam" id="PF08915">
    <property type="entry name" value="tRNA-Thr_ED"/>
    <property type="match status" value="1"/>
</dbReference>
<feature type="domain" description="Threonyl-tRNA synthetase editing" evidence="1">
    <location>
        <begin position="1"/>
        <end position="137"/>
    </location>
</feature>